<evidence type="ECO:0000313" key="1">
    <source>
        <dbReference type="EMBL" id="ENX00855.1"/>
    </source>
</evidence>
<dbReference type="eggNOG" id="ENOG502Z8YX">
    <property type="taxonomic scope" value="Bacteria"/>
</dbReference>
<dbReference type="STRING" id="1217705.F900_01839"/>
<dbReference type="EMBL" id="APRP01000018">
    <property type="protein sequence ID" value="ENX00855.1"/>
    <property type="molecule type" value="Genomic_DNA"/>
</dbReference>
<sequence>MKIRVNNVRLAFPNLFVATTVQGQGEAAFSASFIFGTDHPQLAEIRAAMDKVGQDKWGAKWPQIKKTLESKDMFALHDGDTKAEYEGYAGNLYISSRNRTRPTVLDRDGKTPLVQADGKPYAGCYVNAAIEFWAQDNNYGKRINASLRGVQFLKDGEAFAGGGVASEDEFDNLAADEIGGDPLLA</sequence>
<comment type="caution">
    <text evidence="1">The sequence shown here is derived from an EMBL/GenBank/DDBJ whole genome shotgun (WGS) entry which is preliminary data.</text>
</comment>
<dbReference type="Gene3D" id="2.40.50.140">
    <property type="entry name" value="Nucleic acid-binding proteins"/>
    <property type="match status" value="1"/>
</dbReference>
<name>N9NFR3_9GAMM</name>
<proteinExistence type="predicted"/>
<protein>
    <recommendedName>
        <fullName evidence="3">DUF2815 family protein</fullName>
    </recommendedName>
</protein>
<evidence type="ECO:0000313" key="2">
    <source>
        <dbReference type="Proteomes" id="UP000013248"/>
    </source>
</evidence>
<organism evidence="1 2">
    <name type="scientific">Acinetobacter modestus</name>
    <dbReference type="NCBI Taxonomy" id="1776740"/>
    <lineage>
        <taxon>Bacteria</taxon>
        <taxon>Pseudomonadati</taxon>
        <taxon>Pseudomonadota</taxon>
        <taxon>Gammaproteobacteria</taxon>
        <taxon>Moraxellales</taxon>
        <taxon>Moraxellaceae</taxon>
        <taxon>Acinetobacter</taxon>
    </lineage>
</organism>
<reference evidence="1 2" key="1">
    <citation type="submission" date="2013-02" db="EMBL/GenBank/DDBJ databases">
        <title>The Genome Sequence of Acinetobacter sp. ANC 3862.</title>
        <authorList>
            <consortium name="The Broad Institute Genome Sequencing Platform"/>
            <consortium name="The Broad Institute Genome Sequencing Center for Infectious Disease"/>
            <person name="Cerqueira G."/>
            <person name="Feldgarden M."/>
            <person name="Courvalin P."/>
            <person name="Perichon B."/>
            <person name="Grillot-Courvalin C."/>
            <person name="Clermont D."/>
            <person name="Rocha E."/>
            <person name="Yoon E.-J."/>
            <person name="Nemec A."/>
            <person name="Walker B."/>
            <person name="Young S.K."/>
            <person name="Zeng Q."/>
            <person name="Gargeya S."/>
            <person name="Fitzgerald M."/>
            <person name="Haas B."/>
            <person name="Abouelleil A."/>
            <person name="Alvarado L."/>
            <person name="Arachchi H.M."/>
            <person name="Berlin A.M."/>
            <person name="Chapman S.B."/>
            <person name="Dewar J."/>
            <person name="Goldberg J."/>
            <person name="Griggs A."/>
            <person name="Gujja S."/>
            <person name="Hansen M."/>
            <person name="Howarth C."/>
            <person name="Imamovic A."/>
            <person name="Larimer J."/>
            <person name="McCowan C."/>
            <person name="Murphy C."/>
            <person name="Neiman D."/>
            <person name="Pearson M."/>
            <person name="Priest M."/>
            <person name="Roberts A."/>
            <person name="Saif S."/>
            <person name="Shea T."/>
            <person name="Sisk P."/>
            <person name="Sykes S."/>
            <person name="Wortman J."/>
            <person name="Nusbaum C."/>
            <person name="Birren B."/>
        </authorList>
    </citation>
    <scope>NUCLEOTIDE SEQUENCE [LARGE SCALE GENOMIC DNA]</scope>
    <source>
        <strain evidence="1 2">ANC 3862</strain>
    </source>
</reference>
<dbReference type="Proteomes" id="UP000013248">
    <property type="component" value="Unassembled WGS sequence"/>
</dbReference>
<dbReference type="HOGENOM" id="CLU_087553_0_0_6"/>
<dbReference type="SUPFAM" id="SSF50249">
    <property type="entry name" value="Nucleic acid-binding proteins"/>
    <property type="match status" value="1"/>
</dbReference>
<dbReference type="InterPro" id="IPR012340">
    <property type="entry name" value="NA-bd_OB-fold"/>
</dbReference>
<dbReference type="AlphaFoldDB" id="N9NFR3"/>
<dbReference type="Pfam" id="PF10991">
    <property type="entry name" value="Enc34_ssDNA-bd"/>
    <property type="match status" value="1"/>
</dbReference>
<dbReference type="InterPro" id="IPR022595">
    <property type="entry name" value="Enc34_ssDNA-bd"/>
</dbReference>
<gene>
    <name evidence="1" type="ORF">F900_01839</name>
</gene>
<dbReference type="RefSeq" id="WP_005216889.1">
    <property type="nucleotide sequence ID" value="NZ_KB850089.1"/>
</dbReference>
<accession>N9NFR3</accession>
<dbReference type="PATRIC" id="fig|1217705.3.peg.1789"/>
<evidence type="ECO:0008006" key="3">
    <source>
        <dbReference type="Google" id="ProtNLM"/>
    </source>
</evidence>